<dbReference type="InterPro" id="IPR019665">
    <property type="entry name" value="OxRdtase/DH_put_Rossmann_dom"/>
</dbReference>
<organism evidence="3 4">
    <name type="scientific">Pontibacter korlensis</name>
    <dbReference type="NCBI Taxonomy" id="400092"/>
    <lineage>
        <taxon>Bacteria</taxon>
        <taxon>Pseudomonadati</taxon>
        <taxon>Bacteroidota</taxon>
        <taxon>Cytophagia</taxon>
        <taxon>Cytophagales</taxon>
        <taxon>Hymenobacteraceae</taxon>
        <taxon>Pontibacter</taxon>
    </lineage>
</organism>
<dbReference type="SUPFAM" id="SSF51735">
    <property type="entry name" value="NAD(P)-binding Rossmann-fold domains"/>
    <property type="match status" value="1"/>
</dbReference>
<reference evidence="3 4" key="1">
    <citation type="journal article" date="2015" name="Sci. Rep.">
        <title>Unraveling adaptation of Pontibacter korlensis to radiation and infertility in desert through complete genome and comparative transcriptomic analysis.</title>
        <authorList>
            <person name="Dai J."/>
            <person name="Dai W."/>
            <person name="Qiu C."/>
            <person name="Yang Z."/>
            <person name="Zhang Y."/>
            <person name="Zhou M."/>
            <person name="Zhang L."/>
            <person name="Fang C."/>
            <person name="Gao Q."/>
            <person name="Yang Q."/>
            <person name="Li X."/>
            <person name="Wang Z."/>
            <person name="Wang Z."/>
            <person name="Jia Z."/>
            <person name="Chen X."/>
        </authorList>
    </citation>
    <scope>NUCLEOTIDE SEQUENCE [LARGE SCALE GENOMIC DNA]</scope>
    <source>
        <strain evidence="3 4">X14-1T</strain>
    </source>
</reference>
<evidence type="ECO:0000259" key="2">
    <source>
        <dbReference type="Pfam" id="PF10728"/>
    </source>
</evidence>
<sequence length="259" mass="27985">MNIAMIGAGNVAWHLAQALQAAGHTLTAVYSRTATHREELAQLLSQAQPIATLDLNTIPVDIVLIAVPDAALAPVASALQVAPGTVVAHTSGSQPLAILNAIANARKGVFYPLQTFSKTKAVDFKQVPMLVEAQDSATLQELVALAQSISKTIEAVASDSRKQLHLAAVFACNFTNHLLGISQQILQEANLPHHLLHPLIQETIAKAMQHNPYTVQTGPAIRHDENVIQEHLHMLQQHPRLQELYRLLTHSIQATADNS</sequence>
<dbReference type="InterPro" id="IPR018931">
    <property type="entry name" value="DUF2520"/>
</dbReference>
<evidence type="ECO:0000259" key="1">
    <source>
        <dbReference type="Pfam" id="PF10727"/>
    </source>
</evidence>
<dbReference type="AlphaFoldDB" id="A0A0E3ZFR7"/>
<dbReference type="OrthoDB" id="9810755at2"/>
<dbReference type="InterPro" id="IPR036291">
    <property type="entry name" value="NAD(P)-bd_dom_sf"/>
</dbReference>
<feature type="domain" description="DUF2520" evidence="2">
    <location>
        <begin position="127"/>
        <end position="251"/>
    </location>
</feature>
<dbReference type="RefSeq" id="WP_046310057.1">
    <property type="nucleotide sequence ID" value="NZ_CBCSCY010000010.1"/>
</dbReference>
<dbReference type="KEGG" id="pko:PKOR_07770"/>
<dbReference type="EMBL" id="CP009621">
    <property type="protein sequence ID" value="AKD03039.1"/>
    <property type="molecule type" value="Genomic_DNA"/>
</dbReference>
<dbReference type="Pfam" id="PF10727">
    <property type="entry name" value="Rossmann-like"/>
    <property type="match status" value="1"/>
</dbReference>
<protein>
    <recommendedName>
        <fullName evidence="5">DUF2520 domain-containing protein</fullName>
    </recommendedName>
</protein>
<proteinExistence type="predicted"/>
<dbReference type="STRING" id="400092.PKOR_07770"/>
<gene>
    <name evidence="3" type="ORF">PKOR_07770</name>
</gene>
<feature type="domain" description="Putative oxidoreductase/dehydrogenase Rossmann-like" evidence="1">
    <location>
        <begin position="2"/>
        <end position="104"/>
    </location>
</feature>
<dbReference type="HOGENOM" id="CLU_055635_1_1_10"/>
<dbReference type="PATRIC" id="fig|400092.3.peg.1714"/>
<evidence type="ECO:0000313" key="3">
    <source>
        <dbReference type="EMBL" id="AKD03039.1"/>
    </source>
</evidence>
<dbReference type="PANTHER" id="PTHR40459">
    <property type="entry name" value="CONSERVED HYPOTHETICAL ALANINE AND LEUCINE RICH PROTEIN"/>
    <property type="match status" value="1"/>
</dbReference>
<dbReference type="SUPFAM" id="SSF48179">
    <property type="entry name" value="6-phosphogluconate dehydrogenase C-terminal domain-like"/>
    <property type="match status" value="1"/>
</dbReference>
<keyword evidence="4" id="KW-1185">Reference proteome</keyword>
<dbReference type="InterPro" id="IPR008927">
    <property type="entry name" value="6-PGluconate_DH-like_C_sf"/>
</dbReference>
<accession>A0A0E3ZFR7</accession>
<evidence type="ECO:0008006" key="5">
    <source>
        <dbReference type="Google" id="ProtNLM"/>
    </source>
</evidence>
<name>A0A0E3ZFR7_9BACT</name>
<dbReference type="Gene3D" id="3.40.50.720">
    <property type="entry name" value="NAD(P)-binding Rossmann-like Domain"/>
    <property type="match status" value="1"/>
</dbReference>
<dbReference type="Gene3D" id="1.10.1040.20">
    <property type="entry name" value="ProC-like, C-terminal domain"/>
    <property type="match status" value="1"/>
</dbReference>
<dbReference type="Pfam" id="PF10728">
    <property type="entry name" value="DUF2520"/>
    <property type="match status" value="1"/>
</dbReference>
<dbReference type="Proteomes" id="UP000033109">
    <property type="component" value="Chromosome"/>
</dbReference>
<dbReference type="PANTHER" id="PTHR40459:SF1">
    <property type="entry name" value="CONSERVED HYPOTHETICAL ALANINE AND LEUCINE RICH PROTEIN"/>
    <property type="match status" value="1"/>
</dbReference>
<evidence type="ECO:0000313" key="4">
    <source>
        <dbReference type="Proteomes" id="UP000033109"/>
    </source>
</evidence>
<dbReference type="InterPro" id="IPR037108">
    <property type="entry name" value="TM1727-like_C_sf"/>
</dbReference>